<reference evidence="1 2" key="1">
    <citation type="journal article" date="2020" name="Nature">
        <title>Six reference-quality genomes reveal evolution of bat adaptations.</title>
        <authorList>
            <person name="Jebb D."/>
            <person name="Huang Z."/>
            <person name="Pippel M."/>
            <person name="Hughes G.M."/>
            <person name="Lavrichenko K."/>
            <person name="Devanna P."/>
            <person name="Winkler S."/>
            <person name="Jermiin L.S."/>
            <person name="Skirmuntt E.C."/>
            <person name="Katzourakis A."/>
            <person name="Burkitt-Gray L."/>
            <person name="Ray D.A."/>
            <person name="Sullivan K.A.M."/>
            <person name="Roscito J.G."/>
            <person name="Kirilenko B.M."/>
            <person name="Davalos L.M."/>
            <person name="Corthals A.P."/>
            <person name="Power M.L."/>
            <person name="Jones G."/>
            <person name="Ransome R.D."/>
            <person name="Dechmann D.K.N."/>
            <person name="Locatelli A.G."/>
            <person name="Puechmaille S.J."/>
            <person name="Fedrigo O."/>
            <person name="Jarvis E.D."/>
            <person name="Hiller M."/>
            <person name="Vernes S.C."/>
            <person name="Myers E.W."/>
            <person name="Teeling E.C."/>
        </authorList>
    </citation>
    <scope>NUCLEOTIDE SEQUENCE [LARGE SCALE GENOMIC DNA]</scope>
    <source>
        <strain evidence="1">Bat1K_MPI-CBG_1</strain>
    </source>
</reference>
<name>A0A834E593_9CHIR</name>
<dbReference type="AlphaFoldDB" id="A0A834E593"/>
<comment type="caution">
    <text evidence="1">The sequence shown here is derived from an EMBL/GenBank/DDBJ whole genome shotgun (WGS) entry which is preliminary data.</text>
</comment>
<evidence type="ECO:0000313" key="2">
    <source>
        <dbReference type="Proteomes" id="UP000664940"/>
    </source>
</evidence>
<evidence type="ECO:0000313" key="1">
    <source>
        <dbReference type="EMBL" id="KAF6104211.1"/>
    </source>
</evidence>
<dbReference type="Gene3D" id="2.40.70.10">
    <property type="entry name" value="Acid Proteases"/>
    <property type="match status" value="1"/>
</dbReference>
<protein>
    <submittedName>
        <fullName evidence="1">Uncharacterized protein</fullName>
    </submittedName>
</protein>
<sequence>MGVNGTPTHPLSLVSLKAKSLKHSFLIIPQCPIPLLEKNLLARLETILKLQEASYKVLIIMLACKDKKENNIPKQILQKINPLVWNPGVPGQASTAQPVQICLKPAPVSEKWSAQFVGNIQVCFTRTPGSPD</sequence>
<gene>
    <name evidence="1" type="ORF">HJG60_011218</name>
</gene>
<dbReference type="Proteomes" id="UP000664940">
    <property type="component" value="Unassembled WGS sequence"/>
</dbReference>
<dbReference type="InterPro" id="IPR021109">
    <property type="entry name" value="Peptidase_aspartic_dom_sf"/>
</dbReference>
<proteinExistence type="predicted"/>
<accession>A0A834E593</accession>
<dbReference type="EMBL" id="JABVXQ010000006">
    <property type="protein sequence ID" value="KAF6104211.1"/>
    <property type="molecule type" value="Genomic_DNA"/>
</dbReference>
<organism evidence="1 2">
    <name type="scientific">Phyllostomus discolor</name>
    <name type="common">pale spear-nosed bat</name>
    <dbReference type="NCBI Taxonomy" id="89673"/>
    <lineage>
        <taxon>Eukaryota</taxon>
        <taxon>Metazoa</taxon>
        <taxon>Chordata</taxon>
        <taxon>Craniata</taxon>
        <taxon>Vertebrata</taxon>
        <taxon>Euteleostomi</taxon>
        <taxon>Mammalia</taxon>
        <taxon>Eutheria</taxon>
        <taxon>Laurasiatheria</taxon>
        <taxon>Chiroptera</taxon>
        <taxon>Yangochiroptera</taxon>
        <taxon>Phyllostomidae</taxon>
        <taxon>Phyllostominae</taxon>
        <taxon>Phyllostomus</taxon>
    </lineage>
</organism>